<protein>
    <submittedName>
        <fullName evidence="5">Cell cycle RNA binding protein whi3</fullName>
    </submittedName>
</protein>
<evidence type="ECO:0000313" key="6">
    <source>
        <dbReference type="Proteomes" id="UP000780801"/>
    </source>
</evidence>
<evidence type="ECO:0000256" key="2">
    <source>
        <dbReference type="ARBA" id="ARBA00022884"/>
    </source>
</evidence>
<comment type="caution">
    <text evidence="5">The sequence shown here is derived from an EMBL/GenBank/DDBJ whole genome shotgun (WGS) entry which is preliminary data.</text>
</comment>
<dbReference type="InterPro" id="IPR012677">
    <property type="entry name" value="Nucleotide-bd_a/b_plait_sf"/>
</dbReference>
<evidence type="ECO:0000313" key="5">
    <source>
        <dbReference type="EMBL" id="KAF9554648.1"/>
    </source>
</evidence>
<dbReference type="InterPro" id="IPR000504">
    <property type="entry name" value="RRM_dom"/>
</dbReference>
<keyword evidence="6" id="KW-1185">Reference proteome</keyword>
<dbReference type="AlphaFoldDB" id="A0A9P6K977"/>
<keyword evidence="2 3" id="KW-0694">RNA-binding</keyword>
<dbReference type="GO" id="GO:0003723">
    <property type="term" value="F:RNA binding"/>
    <property type="evidence" value="ECO:0007669"/>
    <property type="project" value="UniProtKB-UniRule"/>
</dbReference>
<gene>
    <name evidence="5" type="primary">WHI3</name>
    <name evidence="5" type="ORF">BGW38_009304</name>
</gene>
<dbReference type="Gene3D" id="3.30.70.330">
    <property type="match status" value="1"/>
</dbReference>
<evidence type="ECO:0000259" key="4">
    <source>
        <dbReference type="PROSITE" id="PS50102"/>
    </source>
</evidence>
<dbReference type="SMART" id="SM00360">
    <property type="entry name" value="RRM"/>
    <property type="match status" value="1"/>
</dbReference>
<evidence type="ECO:0000256" key="1">
    <source>
        <dbReference type="ARBA" id="ARBA00022553"/>
    </source>
</evidence>
<dbReference type="OrthoDB" id="431169at2759"/>
<sequence>GYDFFSEVYTPSNASALPFPESFGGRHQSSDLSSSFLGRQNTFDMVSIHLASDDLSANRFQGMPINTGASPAAAATMASPSLPSPNVGLVTPGYRVPVNPGDQNPPCNTLYVGNLPMNTSEDELRTLFSRCVGYRRLCFRTKSNGPMCFVEFENVECATVAMNELHGSPLSNSIKGGIRLSFSKNPLGVRSSSNANQLSPIGNVNLSSSLSNQLHGINGAPYLDRRDSMSA</sequence>
<feature type="non-terminal residue" evidence="5">
    <location>
        <position position="1"/>
    </location>
</feature>
<dbReference type="FunFam" id="3.30.70.330:FF:000089">
    <property type="entry name" value="RNA binding protein"/>
    <property type="match status" value="1"/>
</dbReference>
<organism evidence="5 6">
    <name type="scientific">Lunasporangiospora selenospora</name>
    <dbReference type="NCBI Taxonomy" id="979761"/>
    <lineage>
        <taxon>Eukaryota</taxon>
        <taxon>Fungi</taxon>
        <taxon>Fungi incertae sedis</taxon>
        <taxon>Mucoromycota</taxon>
        <taxon>Mortierellomycotina</taxon>
        <taxon>Mortierellomycetes</taxon>
        <taxon>Mortierellales</taxon>
        <taxon>Mortierellaceae</taxon>
        <taxon>Lunasporangiospora</taxon>
    </lineage>
</organism>
<dbReference type="PROSITE" id="PS50102">
    <property type="entry name" value="RRM"/>
    <property type="match status" value="1"/>
</dbReference>
<dbReference type="InterPro" id="IPR035979">
    <property type="entry name" value="RBD_domain_sf"/>
</dbReference>
<feature type="non-terminal residue" evidence="5">
    <location>
        <position position="231"/>
    </location>
</feature>
<feature type="domain" description="RRM" evidence="4">
    <location>
        <begin position="108"/>
        <end position="185"/>
    </location>
</feature>
<dbReference type="Proteomes" id="UP000780801">
    <property type="component" value="Unassembled WGS sequence"/>
</dbReference>
<dbReference type="CDD" id="cd12245">
    <property type="entry name" value="RRM_scw1_like"/>
    <property type="match status" value="1"/>
</dbReference>
<name>A0A9P6K977_9FUNG</name>
<proteinExistence type="predicted"/>
<reference evidence="5" key="1">
    <citation type="journal article" date="2020" name="Fungal Divers.">
        <title>Resolving the Mortierellaceae phylogeny through synthesis of multi-gene phylogenetics and phylogenomics.</title>
        <authorList>
            <person name="Vandepol N."/>
            <person name="Liber J."/>
            <person name="Desiro A."/>
            <person name="Na H."/>
            <person name="Kennedy M."/>
            <person name="Barry K."/>
            <person name="Grigoriev I.V."/>
            <person name="Miller A.N."/>
            <person name="O'Donnell K."/>
            <person name="Stajich J.E."/>
            <person name="Bonito G."/>
        </authorList>
    </citation>
    <scope>NUCLEOTIDE SEQUENCE</scope>
    <source>
        <strain evidence="5">KOD1015</strain>
    </source>
</reference>
<keyword evidence="1" id="KW-0597">Phosphoprotein</keyword>
<dbReference type="Pfam" id="PF00076">
    <property type="entry name" value="RRM_1"/>
    <property type="match status" value="1"/>
</dbReference>
<dbReference type="PANTHER" id="PTHR10501">
    <property type="entry name" value="U1 SMALL NUCLEAR RIBONUCLEOPROTEIN A/U2 SMALL NUCLEAR RIBONUCLEOPROTEIN B"/>
    <property type="match status" value="1"/>
</dbReference>
<accession>A0A9P6K977</accession>
<dbReference type="EMBL" id="JAABOA010006780">
    <property type="protein sequence ID" value="KAF9554648.1"/>
    <property type="molecule type" value="Genomic_DNA"/>
</dbReference>
<evidence type="ECO:0000256" key="3">
    <source>
        <dbReference type="PROSITE-ProRule" id="PRU00176"/>
    </source>
</evidence>
<dbReference type="SUPFAM" id="SSF54928">
    <property type="entry name" value="RNA-binding domain, RBD"/>
    <property type="match status" value="1"/>
</dbReference>